<dbReference type="EMBL" id="HBIO01028714">
    <property type="protein sequence ID" value="CAE0477143.1"/>
    <property type="molecule type" value="Transcribed_RNA"/>
</dbReference>
<evidence type="ECO:0000313" key="3">
    <source>
        <dbReference type="EMBL" id="CAE0477144.1"/>
    </source>
</evidence>
<name>A0A6S8ZKN2_9STRA</name>
<feature type="signal peptide" evidence="1">
    <location>
        <begin position="1"/>
        <end position="31"/>
    </location>
</feature>
<gene>
    <name evidence="2" type="ORF">CDEB00056_LOCUS21996</name>
    <name evidence="3" type="ORF">CDEB00056_LOCUS21997</name>
</gene>
<dbReference type="EMBL" id="HBIO01028715">
    <property type="protein sequence ID" value="CAE0477144.1"/>
    <property type="molecule type" value="Transcribed_RNA"/>
</dbReference>
<evidence type="ECO:0000313" key="2">
    <source>
        <dbReference type="EMBL" id="CAE0477143.1"/>
    </source>
</evidence>
<dbReference type="AlphaFoldDB" id="A0A6S8ZKN2"/>
<evidence type="ECO:0000256" key="1">
    <source>
        <dbReference type="SAM" id="SignalP"/>
    </source>
</evidence>
<keyword evidence="1" id="KW-0732">Signal</keyword>
<accession>A0A6S8ZKN2</accession>
<proteinExistence type="predicted"/>
<sequence>MMIQTNRICSKSTIMICLLIVALTHDRFCNSFSISLPFSSPPSLALSLVPPSSSSEAEGTGVQIANVDPLILAISNVLSSPDIQEMLQIIHSYEEIEDEGGDDPGKGQGLIPTVNYQEDVFSKDTTML</sequence>
<organism evidence="3">
    <name type="scientific">Chaetoceros debilis</name>
    <dbReference type="NCBI Taxonomy" id="122233"/>
    <lineage>
        <taxon>Eukaryota</taxon>
        <taxon>Sar</taxon>
        <taxon>Stramenopiles</taxon>
        <taxon>Ochrophyta</taxon>
        <taxon>Bacillariophyta</taxon>
        <taxon>Coscinodiscophyceae</taxon>
        <taxon>Chaetocerotophycidae</taxon>
        <taxon>Chaetocerotales</taxon>
        <taxon>Chaetocerotaceae</taxon>
        <taxon>Chaetoceros</taxon>
    </lineage>
</organism>
<evidence type="ECO:0008006" key="4">
    <source>
        <dbReference type="Google" id="ProtNLM"/>
    </source>
</evidence>
<feature type="chain" id="PRO_5036191545" description="Subtilisin" evidence="1">
    <location>
        <begin position="32"/>
        <end position="128"/>
    </location>
</feature>
<reference evidence="3" key="1">
    <citation type="submission" date="2021-01" db="EMBL/GenBank/DDBJ databases">
        <authorList>
            <person name="Corre E."/>
            <person name="Pelletier E."/>
            <person name="Niang G."/>
            <person name="Scheremetjew M."/>
            <person name="Finn R."/>
            <person name="Kale V."/>
            <person name="Holt S."/>
            <person name="Cochrane G."/>
            <person name="Meng A."/>
            <person name="Brown T."/>
            <person name="Cohen L."/>
        </authorList>
    </citation>
    <scope>NUCLEOTIDE SEQUENCE</scope>
    <source>
        <strain evidence="3">MM31A-1</strain>
    </source>
</reference>
<protein>
    <recommendedName>
        <fullName evidence="4">Subtilisin</fullName>
    </recommendedName>
</protein>